<evidence type="ECO:0000256" key="4">
    <source>
        <dbReference type="ARBA" id="ARBA00023239"/>
    </source>
</evidence>
<sequence>MPAMTAASAPATRTARCGCGALSATAKGEPAIVAMCSCTACQRRTGAPFGTLAWWDAADVAVTGTAQRYARVSERGRTIAYEFCPTCGSALVFRGEHLPGKVGIAIGGFADPAFPAPTVAVWDTTRHHWLDAIAAIPRLAEQRS</sequence>
<dbReference type="GO" id="GO:0016846">
    <property type="term" value="F:carbon-sulfur lyase activity"/>
    <property type="evidence" value="ECO:0007669"/>
    <property type="project" value="InterPro"/>
</dbReference>
<dbReference type="EMBL" id="QHHQ01000002">
    <property type="protein sequence ID" value="RAI02451.1"/>
    <property type="molecule type" value="Genomic_DNA"/>
</dbReference>
<dbReference type="SUPFAM" id="SSF51316">
    <property type="entry name" value="Mss4-like"/>
    <property type="match status" value="1"/>
</dbReference>
<dbReference type="InterPro" id="IPR006913">
    <property type="entry name" value="CENP-V/GFA"/>
</dbReference>
<keyword evidence="2" id="KW-0479">Metal-binding</keyword>
<name>A0A8B2NU08_9HYPH</name>
<dbReference type="PANTHER" id="PTHR33337:SF40">
    <property type="entry name" value="CENP-V_GFA DOMAIN-CONTAINING PROTEIN-RELATED"/>
    <property type="match status" value="1"/>
</dbReference>
<proteinExistence type="inferred from homology"/>
<accession>A0A8B2NU08</accession>
<protein>
    <submittedName>
        <fullName evidence="6">Aldehyde-activating protein</fullName>
    </submittedName>
</protein>
<reference evidence="6 7" key="1">
    <citation type="submission" date="2018-05" db="EMBL/GenBank/DDBJ databases">
        <title>Acuticoccus sediminis sp. nov., isolated from deep-sea sediment of Indian Ocean.</title>
        <authorList>
            <person name="Liu X."/>
            <person name="Lai Q."/>
            <person name="Du Y."/>
            <person name="Sun F."/>
            <person name="Zhang X."/>
            <person name="Wang S."/>
            <person name="Shao Z."/>
        </authorList>
    </citation>
    <scope>NUCLEOTIDE SEQUENCE [LARGE SCALE GENOMIC DNA]</scope>
    <source>
        <strain evidence="6 7">PTG4-2</strain>
    </source>
</reference>
<dbReference type="PROSITE" id="PS51891">
    <property type="entry name" value="CENP_V_GFA"/>
    <property type="match status" value="1"/>
</dbReference>
<keyword evidence="3" id="KW-0862">Zinc</keyword>
<organism evidence="6 7">
    <name type="scientific">Acuticoccus sediminis</name>
    <dbReference type="NCBI Taxonomy" id="2184697"/>
    <lineage>
        <taxon>Bacteria</taxon>
        <taxon>Pseudomonadati</taxon>
        <taxon>Pseudomonadota</taxon>
        <taxon>Alphaproteobacteria</taxon>
        <taxon>Hyphomicrobiales</taxon>
        <taxon>Amorphaceae</taxon>
        <taxon>Acuticoccus</taxon>
    </lineage>
</organism>
<comment type="caution">
    <text evidence="6">The sequence shown here is derived from an EMBL/GenBank/DDBJ whole genome shotgun (WGS) entry which is preliminary data.</text>
</comment>
<feature type="domain" description="CENP-V/GFA" evidence="5">
    <location>
        <begin position="13"/>
        <end position="123"/>
    </location>
</feature>
<keyword evidence="4" id="KW-0456">Lyase</keyword>
<dbReference type="InterPro" id="IPR011057">
    <property type="entry name" value="Mss4-like_sf"/>
</dbReference>
<dbReference type="Pfam" id="PF04828">
    <property type="entry name" value="GFA"/>
    <property type="match status" value="1"/>
</dbReference>
<dbReference type="PANTHER" id="PTHR33337">
    <property type="entry name" value="GFA DOMAIN-CONTAINING PROTEIN"/>
    <property type="match status" value="1"/>
</dbReference>
<dbReference type="GO" id="GO:0046872">
    <property type="term" value="F:metal ion binding"/>
    <property type="evidence" value="ECO:0007669"/>
    <property type="project" value="UniProtKB-KW"/>
</dbReference>
<comment type="similarity">
    <text evidence="1">Belongs to the Gfa family.</text>
</comment>
<dbReference type="Gene3D" id="3.90.1590.10">
    <property type="entry name" value="glutathione-dependent formaldehyde- activating enzyme (gfa)"/>
    <property type="match status" value="1"/>
</dbReference>
<evidence type="ECO:0000259" key="5">
    <source>
        <dbReference type="PROSITE" id="PS51891"/>
    </source>
</evidence>
<evidence type="ECO:0000256" key="3">
    <source>
        <dbReference type="ARBA" id="ARBA00022833"/>
    </source>
</evidence>
<evidence type="ECO:0000313" key="6">
    <source>
        <dbReference type="EMBL" id="RAI02451.1"/>
    </source>
</evidence>
<gene>
    <name evidence="6" type="ORF">DLJ53_13945</name>
</gene>
<evidence type="ECO:0000256" key="2">
    <source>
        <dbReference type="ARBA" id="ARBA00022723"/>
    </source>
</evidence>
<keyword evidence="7" id="KW-1185">Reference proteome</keyword>
<dbReference type="AlphaFoldDB" id="A0A8B2NU08"/>
<evidence type="ECO:0000313" key="7">
    <source>
        <dbReference type="Proteomes" id="UP000249590"/>
    </source>
</evidence>
<dbReference type="Proteomes" id="UP000249590">
    <property type="component" value="Unassembled WGS sequence"/>
</dbReference>
<evidence type="ECO:0000256" key="1">
    <source>
        <dbReference type="ARBA" id="ARBA00005495"/>
    </source>
</evidence>